<evidence type="ECO:0000313" key="6">
    <source>
        <dbReference type="Proteomes" id="UP000007800"/>
    </source>
</evidence>
<dbReference type="PANTHER" id="PTHR15837">
    <property type="entry name" value="RAN GUANINE NUCLEOTIDE RELEASE FACTOR"/>
    <property type="match status" value="1"/>
</dbReference>
<keyword evidence="2" id="KW-0813">Transport</keyword>
<feature type="compositionally biased region" description="Basic and acidic residues" evidence="4">
    <location>
        <begin position="1"/>
        <end position="10"/>
    </location>
</feature>
<dbReference type="GO" id="GO:0005634">
    <property type="term" value="C:nucleus"/>
    <property type="evidence" value="ECO:0007669"/>
    <property type="project" value="TreeGrafter"/>
</dbReference>
<dbReference type="Gene3D" id="3.40.1000.10">
    <property type="entry name" value="Mog1/PsbP, alpha/beta/alpha sandwich"/>
    <property type="match status" value="1"/>
</dbReference>
<dbReference type="FunCoup" id="C5K979">
    <property type="interactions" value="158"/>
</dbReference>
<dbReference type="PANTHER" id="PTHR15837:SF0">
    <property type="entry name" value="RAN GUANINE NUCLEOTIDE RELEASE FACTOR"/>
    <property type="match status" value="1"/>
</dbReference>
<keyword evidence="3" id="KW-0653">Protein transport</keyword>
<dbReference type="GO" id="GO:0031267">
    <property type="term" value="F:small GTPase binding"/>
    <property type="evidence" value="ECO:0007669"/>
    <property type="project" value="TreeGrafter"/>
</dbReference>
<dbReference type="InterPro" id="IPR007681">
    <property type="entry name" value="Mog1"/>
</dbReference>
<evidence type="ECO:0000256" key="1">
    <source>
        <dbReference type="ARBA" id="ARBA00010307"/>
    </source>
</evidence>
<dbReference type="OrthoDB" id="10255285at2759"/>
<dbReference type="GO" id="GO:0005085">
    <property type="term" value="F:guanyl-nucleotide exchange factor activity"/>
    <property type="evidence" value="ECO:0007669"/>
    <property type="project" value="TreeGrafter"/>
</dbReference>
<name>C5K979_PERM5</name>
<dbReference type="Pfam" id="PF04603">
    <property type="entry name" value="Mog1"/>
    <property type="match status" value="1"/>
</dbReference>
<feature type="region of interest" description="Disordered" evidence="4">
    <location>
        <begin position="1"/>
        <end position="20"/>
    </location>
</feature>
<evidence type="ECO:0000313" key="5">
    <source>
        <dbReference type="EMBL" id="EER18985.1"/>
    </source>
</evidence>
<dbReference type="AlphaFoldDB" id="C5K979"/>
<evidence type="ECO:0000256" key="2">
    <source>
        <dbReference type="ARBA" id="ARBA00022448"/>
    </source>
</evidence>
<protein>
    <submittedName>
        <fullName evidence="5">Nuclear import protein MOG1, putative</fullName>
    </submittedName>
</protein>
<dbReference type="InParanoid" id="C5K979"/>
<dbReference type="EMBL" id="GG671399">
    <property type="protein sequence ID" value="EER18985.1"/>
    <property type="molecule type" value="Genomic_DNA"/>
</dbReference>
<accession>C5K979</accession>
<keyword evidence="6" id="KW-1185">Reference proteome</keyword>
<evidence type="ECO:0000256" key="3">
    <source>
        <dbReference type="ARBA" id="ARBA00022927"/>
    </source>
</evidence>
<dbReference type="SUPFAM" id="SSF55724">
    <property type="entry name" value="Mog1p/PsbP-like"/>
    <property type="match status" value="1"/>
</dbReference>
<reference evidence="5 6" key="1">
    <citation type="submission" date="2008-07" db="EMBL/GenBank/DDBJ databases">
        <authorList>
            <person name="El-Sayed N."/>
            <person name="Caler E."/>
            <person name="Inman J."/>
            <person name="Amedeo P."/>
            <person name="Hass B."/>
            <person name="Wortman J."/>
        </authorList>
    </citation>
    <scope>NUCLEOTIDE SEQUENCE [LARGE SCALE GENOMIC DNA]</scope>
    <source>
        <strain evidence="6">ATCC 50983 / TXsc</strain>
    </source>
</reference>
<organism evidence="6">
    <name type="scientific">Perkinsus marinus (strain ATCC 50983 / TXsc)</name>
    <dbReference type="NCBI Taxonomy" id="423536"/>
    <lineage>
        <taxon>Eukaryota</taxon>
        <taxon>Sar</taxon>
        <taxon>Alveolata</taxon>
        <taxon>Perkinsozoa</taxon>
        <taxon>Perkinsea</taxon>
        <taxon>Perkinsida</taxon>
        <taxon>Perkinsidae</taxon>
        <taxon>Perkinsus</taxon>
    </lineage>
</organism>
<proteinExistence type="inferred from homology"/>
<dbReference type="GO" id="GO:0006606">
    <property type="term" value="P:protein import into nucleus"/>
    <property type="evidence" value="ECO:0007669"/>
    <property type="project" value="TreeGrafter"/>
</dbReference>
<sequence length="189" mass="21103">MSNRECRRENSYPSEWEPGDLEDKQLYGGAIECLIPKGFADSSTVRTVPDYQEVFTNVVDDSGASLVIELLNFAEELKESDEVARHFFSDLAEATDSVSYDIDEISCRKAANGDSLVMVNGRHIHDKEGLKWTPLAMGIRRMPQYSSDMVVTLTHGSQSAGGFETSSVLEKNLWLILESIEVKDDSLFL</sequence>
<dbReference type="Proteomes" id="UP000007800">
    <property type="component" value="Unassembled WGS sequence"/>
</dbReference>
<dbReference type="RefSeq" id="XP_002787189.1">
    <property type="nucleotide sequence ID" value="XM_002787143.1"/>
</dbReference>
<dbReference type="GeneID" id="9049472"/>
<evidence type="ECO:0000256" key="4">
    <source>
        <dbReference type="SAM" id="MobiDB-lite"/>
    </source>
</evidence>
<comment type="similarity">
    <text evidence="1">Belongs to the MOG1 family.</text>
</comment>
<gene>
    <name evidence="5" type="ORF">Pmar_PMAR007882</name>
</gene>
<dbReference type="InterPro" id="IPR016123">
    <property type="entry name" value="Mog1/PsbP_a/b/a-sand"/>
</dbReference>